<dbReference type="RefSeq" id="XP_024322374.1">
    <property type="nucleotide sequence ID" value="XM_024469498.1"/>
</dbReference>
<feature type="domain" description="TTI1 N-terminal TPR" evidence="2">
    <location>
        <begin position="11"/>
        <end position="339"/>
    </location>
</feature>
<dbReference type="GeneID" id="36288953"/>
<dbReference type="AlphaFoldDB" id="A0A177A7G5"/>
<organism evidence="4">
    <name type="scientific">Pseudogymnoascus destructans</name>
    <dbReference type="NCBI Taxonomy" id="655981"/>
    <lineage>
        <taxon>Eukaryota</taxon>
        <taxon>Fungi</taxon>
        <taxon>Dikarya</taxon>
        <taxon>Ascomycota</taxon>
        <taxon>Pezizomycotina</taxon>
        <taxon>Leotiomycetes</taxon>
        <taxon>Thelebolales</taxon>
        <taxon>Thelebolaceae</taxon>
        <taxon>Pseudogymnoascus</taxon>
    </lineage>
</organism>
<dbReference type="VEuPathDB" id="FungiDB:GMDG_02256"/>
<proteinExistence type="predicted"/>
<evidence type="ECO:0000259" key="2">
    <source>
        <dbReference type="Pfam" id="PF24173"/>
    </source>
</evidence>
<dbReference type="GO" id="GO:0005737">
    <property type="term" value="C:cytoplasm"/>
    <property type="evidence" value="ECO:0007669"/>
    <property type="project" value="TreeGrafter"/>
</dbReference>
<dbReference type="Pfam" id="PF24173">
    <property type="entry name" value="TPR_TTI1_N"/>
    <property type="match status" value="1"/>
</dbReference>
<evidence type="ECO:0000259" key="3">
    <source>
        <dbReference type="Pfam" id="PF24181"/>
    </source>
</evidence>
<dbReference type="PANTHER" id="PTHR18460">
    <property type="entry name" value="TEL2 INTERACTING PROTEIN 1 TTI1 FAMILY MEMBER"/>
    <property type="match status" value="1"/>
</dbReference>
<dbReference type="InterPro" id="IPR057566">
    <property type="entry name" value="TPR_TTI1_N"/>
</dbReference>
<dbReference type="Pfam" id="PF21547">
    <property type="entry name" value="TTI1"/>
    <property type="match status" value="1"/>
</dbReference>
<accession>A0A177A7G5</accession>
<reference evidence="4" key="1">
    <citation type="submission" date="2016-03" db="EMBL/GenBank/DDBJ databases">
        <title>Updated assembly of Pseudogymnoascus destructans, the fungus causing white-nose syndrome of bats.</title>
        <authorList>
            <person name="Palmer J.M."/>
            <person name="Drees K.P."/>
            <person name="Foster J.T."/>
            <person name="Lindner D.L."/>
        </authorList>
    </citation>
    <scope>NUCLEOTIDE SEQUENCE [LARGE SCALE GENOMIC DNA]</scope>
    <source>
        <strain evidence="4">20631-21</strain>
    </source>
</reference>
<dbReference type="Proteomes" id="UP000077154">
    <property type="component" value="Unassembled WGS sequence"/>
</dbReference>
<dbReference type="PIRSF" id="PIRSF005250">
    <property type="entry name" value="UCP005250"/>
    <property type="match status" value="1"/>
</dbReference>
<feature type="domain" description="TTI1 C-terminal TPR" evidence="3">
    <location>
        <begin position="768"/>
        <end position="966"/>
    </location>
</feature>
<feature type="region of interest" description="Disordered" evidence="1">
    <location>
        <begin position="784"/>
        <end position="807"/>
    </location>
</feature>
<dbReference type="InterPro" id="IPR016441">
    <property type="entry name" value="Tti1"/>
</dbReference>
<dbReference type="OrthoDB" id="49511at2759"/>
<feature type="compositionally biased region" description="Acidic residues" evidence="1">
    <location>
        <begin position="784"/>
        <end position="795"/>
    </location>
</feature>
<feature type="compositionally biased region" description="Basic and acidic residues" evidence="1">
    <location>
        <begin position="796"/>
        <end position="805"/>
    </location>
</feature>
<dbReference type="eggNOG" id="KOG4524">
    <property type="taxonomic scope" value="Eukaryota"/>
</dbReference>
<dbReference type="PANTHER" id="PTHR18460:SF3">
    <property type="entry name" value="TELO2-INTERACTING PROTEIN 1 HOMOLOG"/>
    <property type="match status" value="1"/>
</dbReference>
<evidence type="ECO:0000256" key="1">
    <source>
        <dbReference type="SAM" id="MobiDB-lite"/>
    </source>
</evidence>
<dbReference type="InterPro" id="IPR011989">
    <property type="entry name" value="ARM-like"/>
</dbReference>
<protein>
    <recommendedName>
        <fullName evidence="5">TEL2-interacting protein 1</fullName>
    </recommendedName>
</protein>
<gene>
    <name evidence="4" type="ORF">VC83_05891</name>
</gene>
<dbReference type="InterPro" id="IPR016024">
    <property type="entry name" value="ARM-type_fold"/>
</dbReference>
<dbReference type="InterPro" id="IPR052587">
    <property type="entry name" value="TELO2-interacting_protein_1"/>
</dbReference>
<dbReference type="EMBL" id="KV441401">
    <property type="protein sequence ID" value="OAF57083.1"/>
    <property type="molecule type" value="Genomic_DNA"/>
</dbReference>
<dbReference type="Gene3D" id="1.25.10.10">
    <property type="entry name" value="Leucine-rich Repeat Variant"/>
    <property type="match status" value="2"/>
</dbReference>
<dbReference type="SUPFAM" id="SSF48371">
    <property type="entry name" value="ARM repeat"/>
    <property type="match status" value="1"/>
</dbReference>
<name>A0A177A7G5_9PEZI</name>
<evidence type="ECO:0008006" key="5">
    <source>
        <dbReference type="Google" id="ProtNLM"/>
    </source>
</evidence>
<evidence type="ECO:0000313" key="4">
    <source>
        <dbReference type="EMBL" id="OAF57083.1"/>
    </source>
</evidence>
<dbReference type="InterPro" id="IPR057567">
    <property type="entry name" value="TPR_TTI1_C"/>
</dbReference>
<dbReference type="Pfam" id="PF24181">
    <property type="entry name" value="TPR_TTI1_C"/>
    <property type="match status" value="1"/>
</dbReference>
<dbReference type="InterPro" id="IPR049362">
    <property type="entry name" value="TTI1_rpt"/>
</dbReference>
<sequence length="1016" mass="111868">MDVRTLKNELFQQLKPCCIKLSQRALNGDGSAASLKELLETTLELHGLLEEKCRRKDAVFDEKLADYIFFPLSHVLRACQKRPGCLAEAATKCVQILLKYGWTNNIGIELGQQLLILFTLFAGGGASSDPMPEELKLEAFKALALLFDDLRRTSKAATSIVEVSVIPALGQCLSTILDGITEGPSPNIQIEALEALRALWMCIKDRDALSTFLPGTVSALTKCLMPNNQNPRSVKVLVSSLQVLQSVITTSIGDIHVRRLPDDTDVASGSTPTTTLGKSWLTATSAQIKLALTNIIKLRSHKSEGVRHELERTCLILLDECHTSLKDAAALLVETSMIVAAPQDEGGKPSQVTGLKDLSIMYPSIGEIINATVYNWETSLPRIIQSSDDAVKASAIHQLSQARTLLAVVDAESKVLDNSITESLRDSVINTLDSSTPEVAIEVVPVSNDRGATLPLTVQTPYTENYPPLILEHESQVETRNQLNKLIDNVGPREVQLKMTSKLLEQMFNASGNPLLALFWLSFQLVKSVVLKTEDFDDLLTSDVTSSDEQEIAREELYNFAVSILSDSENGGNDWRLLAVGLEVVAYSSHQAGEGFRENLVDTLYSVVQLLGSDNSHLRSHAITSLNIIAKSCGYSQTSELIVDNVDYLVNAVSLKLNTFNISPQVPQVLVMMIRLTGPTLLPYLDDVVGSIFAALDNFHGYSKLVDSLFSVLGEIVQEGAGSGQLQLTSGTTIDHQKRKPAPPDFSDVLEILRNMKSKSSAIEMEHGDFPRGPWKTAKTLLDEAEATGEEEEGEESKGSQEVKKTPPTKVYTMVESIARLSQHYLTSGSPYLRLRLLDLISTATGALHNDEDAFLPLLNDIWPVVIKRLYDPEPFVVIGAANAVSKIFEASGDFMSTRVQTEWPDLIKLVRQWMKKAEGERRGKHGRGTHALSWQVWDAMVGLVVAILKYVCINDGMFDEALSVLSGRLEREDIREALETINAEAVWLVDLAQDRITRRDVPVMEGYEFASWETL</sequence>